<dbReference type="Gene3D" id="3.30.190.20">
    <property type="match status" value="1"/>
</dbReference>
<keyword evidence="3" id="KW-0820">tRNA-binding</keyword>
<dbReference type="Proteomes" id="UP000266622">
    <property type="component" value="Unassembled WGS sequence"/>
</dbReference>
<sequence length="218" mass="25099">MNLVEAVTHVKEKSKKRRFTQTYELIINLKKDYDLKKAENRVVDYFELPHGRGKKVKICAIVAQELEKPASKVFDYVILRDKLPEIAGNKRLAKKIAKSYYIFVAQALVMPDIGKYLGKYLGPRDKMPNPKYGMIVPNNALEEQLRSTYDRLQKLVRVSIKNHLTFGVPIGTEEMDPKLVAENAREFLNWLFNRIPGGRQSIGSVYLKLTMSNSIRII</sequence>
<dbReference type="PANTHER" id="PTHR36427:SF3">
    <property type="entry name" value="LARGE RIBOSOMAL SUBUNIT PROTEIN UL1M"/>
    <property type="match status" value="1"/>
</dbReference>
<dbReference type="InterPro" id="IPR023669">
    <property type="entry name" value="Ribosomal_uL1_arc"/>
</dbReference>
<dbReference type="PANTHER" id="PTHR36427">
    <property type="entry name" value="54S RIBOSOMAL PROTEIN L1, MITOCHONDRIAL"/>
    <property type="match status" value="1"/>
</dbReference>
<dbReference type="AlphaFoldDB" id="A0A397WNH4"/>
<dbReference type="GO" id="GO:0000049">
    <property type="term" value="F:tRNA binding"/>
    <property type="evidence" value="ECO:0007669"/>
    <property type="project" value="UniProtKB-KW"/>
</dbReference>
<name>A0A397WNH4_9ARCH</name>
<dbReference type="GO" id="GO:0006412">
    <property type="term" value="P:translation"/>
    <property type="evidence" value="ECO:0007669"/>
    <property type="project" value="InterPro"/>
</dbReference>
<protein>
    <recommendedName>
        <fullName evidence="9">50S ribosomal protein L1</fullName>
    </recommendedName>
</protein>
<dbReference type="Gene3D" id="3.40.50.790">
    <property type="match status" value="1"/>
</dbReference>
<reference evidence="11 12" key="1">
    <citation type="journal article" date="2018" name="Syst. Appl. Microbiol.">
        <title>A new symbiotic nanoarchaeote (Candidatus Nanoclepta minutus) and its host (Zestosphaera tikiterensis gen. nov., sp. nov.) from a New Zealand hot spring.</title>
        <authorList>
            <person name="St John E."/>
            <person name="Liu Y."/>
            <person name="Podar M."/>
            <person name="Stott M.B."/>
            <person name="Meneghin J."/>
            <person name="Chen Z."/>
            <person name="Lagutin K."/>
            <person name="Mitchell K."/>
            <person name="Reysenbach A.L."/>
        </authorList>
    </citation>
    <scope>NUCLEOTIDE SEQUENCE [LARGE SCALE GENOMIC DNA]</scope>
    <source>
        <strain evidence="11">NZ3</strain>
    </source>
</reference>
<dbReference type="SUPFAM" id="SSF56808">
    <property type="entry name" value="Ribosomal protein L1"/>
    <property type="match status" value="1"/>
</dbReference>
<evidence type="ECO:0000313" key="12">
    <source>
        <dbReference type="Proteomes" id="UP000266622"/>
    </source>
</evidence>
<organism evidence="11 12">
    <name type="scientific">Candidatus Nanoclepta minutus</name>
    <dbReference type="NCBI Taxonomy" id="1940235"/>
    <lineage>
        <taxon>Archaea</taxon>
        <taxon>Nanobdellota</taxon>
        <taxon>Candidatus Nanoclepta</taxon>
    </lineage>
</organism>
<dbReference type="Pfam" id="PF00687">
    <property type="entry name" value="Ribosomal_L1"/>
    <property type="match status" value="1"/>
</dbReference>
<dbReference type="InterPro" id="IPR002143">
    <property type="entry name" value="Ribosomal_uL1"/>
</dbReference>
<keyword evidence="6" id="KW-0694">RNA-binding</keyword>
<keyword evidence="8" id="KW-0687">Ribonucleoprotein</keyword>
<evidence type="ECO:0000256" key="10">
    <source>
        <dbReference type="ARBA" id="ARBA00045545"/>
    </source>
</evidence>
<evidence type="ECO:0000256" key="2">
    <source>
        <dbReference type="ARBA" id="ARBA00022491"/>
    </source>
</evidence>
<keyword evidence="5" id="KW-0810">Translation regulation</keyword>
<evidence type="ECO:0000256" key="1">
    <source>
        <dbReference type="ARBA" id="ARBA00010531"/>
    </source>
</evidence>
<comment type="caution">
    <text evidence="11">The sequence shown here is derived from an EMBL/GenBank/DDBJ whole genome shotgun (WGS) entry which is preliminary data.</text>
</comment>
<dbReference type="GO" id="GO:0015934">
    <property type="term" value="C:large ribosomal subunit"/>
    <property type="evidence" value="ECO:0007669"/>
    <property type="project" value="InterPro"/>
</dbReference>
<dbReference type="GO" id="GO:0006417">
    <property type="term" value="P:regulation of translation"/>
    <property type="evidence" value="ECO:0007669"/>
    <property type="project" value="UniProtKB-KW"/>
</dbReference>
<keyword evidence="7 11" id="KW-0689">Ribosomal protein</keyword>
<evidence type="ECO:0000256" key="7">
    <source>
        <dbReference type="ARBA" id="ARBA00022980"/>
    </source>
</evidence>
<comment type="similarity">
    <text evidence="1">Belongs to the universal ribosomal protein uL1 family.</text>
</comment>
<evidence type="ECO:0000256" key="3">
    <source>
        <dbReference type="ARBA" id="ARBA00022555"/>
    </source>
</evidence>
<evidence type="ECO:0000256" key="5">
    <source>
        <dbReference type="ARBA" id="ARBA00022845"/>
    </source>
</evidence>
<dbReference type="EMBL" id="MWMI01000001">
    <property type="protein sequence ID" value="RIB35625.1"/>
    <property type="molecule type" value="Genomic_DNA"/>
</dbReference>
<gene>
    <name evidence="11" type="ORF">BXU00_00800</name>
</gene>
<accession>A0A397WNH4</accession>
<keyword evidence="4" id="KW-0699">rRNA-binding</keyword>
<keyword evidence="2" id="KW-0678">Repressor</keyword>
<proteinExistence type="inferred from homology"/>
<dbReference type="PIRSF" id="PIRSF002155">
    <property type="entry name" value="Ribosomal_L1"/>
    <property type="match status" value="1"/>
</dbReference>
<comment type="function">
    <text evidence="10">Probably involved in E site tRNA release. Binds directly to 23S rRNA.</text>
</comment>
<dbReference type="InterPro" id="IPR028364">
    <property type="entry name" value="Ribosomal_uL1/biogenesis"/>
</dbReference>
<evidence type="ECO:0000256" key="8">
    <source>
        <dbReference type="ARBA" id="ARBA00023274"/>
    </source>
</evidence>
<evidence type="ECO:0000256" key="4">
    <source>
        <dbReference type="ARBA" id="ARBA00022730"/>
    </source>
</evidence>
<dbReference type="InterPro" id="IPR016095">
    <property type="entry name" value="Ribosomal_uL1_3-a/b-sand"/>
</dbReference>
<dbReference type="GO" id="GO:0003735">
    <property type="term" value="F:structural constituent of ribosome"/>
    <property type="evidence" value="ECO:0007669"/>
    <property type="project" value="InterPro"/>
</dbReference>
<dbReference type="GO" id="GO:0019843">
    <property type="term" value="F:rRNA binding"/>
    <property type="evidence" value="ECO:0007669"/>
    <property type="project" value="UniProtKB-KW"/>
</dbReference>
<evidence type="ECO:0000256" key="6">
    <source>
        <dbReference type="ARBA" id="ARBA00022884"/>
    </source>
</evidence>
<dbReference type="InterPro" id="IPR023674">
    <property type="entry name" value="Ribosomal_uL1-like"/>
</dbReference>
<evidence type="ECO:0000256" key="9">
    <source>
        <dbReference type="ARBA" id="ARBA00035452"/>
    </source>
</evidence>
<dbReference type="CDD" id="cd00403">
    <property type="entry name" value="Ribosomal_L1"/>
    <property type="match status" value="1"/>
</dbReference>
<dbReference type="NCBIfam" id="NF003244">
    <property type="entry name" value="PRK04203.1"/>
    <property type="match status" value="1"/>
</dbReference>
<evidence type="ECO:0000313" key="11">
    <source>
        <dbReference type="EMBL" id="RIB35625.1"/>
    </source>
</evidence>